<dbReference type="AlphaFoldDB" id="A0A3B3UTM5"/>
<feature type="chain" id="PRO_5017477087" evidence="5">
    <location>
        <begin position="25"/>
        <end position="215"/>
    </location>
</feature>
<dbReference type="PANTHER" id="PTHR11967:SF2">
    <property type="entry name" value="ALPHA-1-ACID GLYCOPROTEIN 1"/>
    <property type="match status" value="1"/>
</dbReference>
<evidence type="ECO:0000256" key="1">
    <source>
        <dbReference type="ARBA" id="ARBA00004613"/>
    </source>
</evidence>
<protein>
    <submittedName>
        <fullName evidence="6">Uncharacterized LOC106952737</fullName>
    </submittedName>
</protein>
<organism evidence="6 7">
    <name type="scientific">Poecilia latipinna</name>
    <name type="common">sailfin molly</name>
    <dbReference type="NCBI Taxonomy" id="48699"/>
    <lineage>
        <taxon>Eukaryota</taxon>
        <taxon>Metazoa</taxon>
        <taxon>Chordata</taxon>
        <taxon>Craniata</taxon>
        <taxon>Vertebrata</taxon>
        <taxon>Euteleostomi</taxon>
        <taxon>Actinopterygii</taxon>
        <taxon>Neopterygii</taxon>
        <taxon>Teleostei</taxon>
        <taxon>Neoteleostei</taxon>
        <taxon>Acanthomorphata</taxon>
        <taxon>Ovalentaria</taxon>
        <taxon>Atherinomorphae</taxon>
        <taxon>Cyprinodontiformes</taxon>
        <taxon>Poeciliidae</taxon>
        <taxon>Poeciliinae</taxon>
        <taxon>Poecilia</taxon>
    </lineage>
</organism>
<dbReference type="Proteomes" id="UP000261500">
    <property type="component" value="Unplaced"/>
</dbReference>
<reference evidence="6" key="2">
    <citation type="submission" date="2025-09" db="UniProtKB">
        <authorList>
            <consortium name="Ensembl"/>
        </authorList>
    </citation>
    <scope>IDENTIFICATION</scope>
</reference>
<keyword evidence="4" id="KW-0325">Glycoprotein</keyword>
<dbReference type="GO" id="GO:0005576">
    <property type="term" value="C:extracellular region"/>
    <property type="evidence" value="ECO:0007669"/>
    <property type="project" value="UniProtKB-SubCell"/>
</dbReference>
<sequence>LCVVIMNLWLGSLLFASLLLIGSALSPEECQPLVAPVSLADPSVIYGKVNFLAGYTDHDFHGEMLKLTESSWVNITESPAGNNEIVMSQGSNINGTCLKNTQSMKIEGNTVTSSCKFPNSHVLPSCDGCLVIAINSTAKNIKILTELFKFSFANIQDEITARSLYFLGKKKSVSDMELFKKQASCLGFSGEPNFLHKPEKSFCKEEESIKLPSSF</sequence>
<dbReference type="PANTHER" id="PTHR11967">
    <property type="entry name" value="ALPHA-1-ACID GLYCOPROTEIN"/>
    <property type="match status" value="1"/>
</dbReference>
<keyword evidence="7" id="KW-1185">Reference proteome</keyword>
<name>A0A3B3UTM5_9TELE</name>
<dbReference type="CDD" id="cd19415">
    <property type="entry name" value="lipocalin_ApoM_AGP"/>
    <property type="match status" value="1"/>
</dbReference>
<evidence type="ECO:0000256" key="4">
    <source>
        <dbReference type="ARBA" id="ARBA00023180"/>
    </source>
</evidence>
<dbReference type="GeneTree" id="ENSGT00400000024810"/>
<evidence type="ECO:0000256" key="5">
    <source>
        <dbReference type="SAM" id="SignalP"/>
    </source>
</evidence>
<evidence type="ECO:0000313" key="6">
    <source>
        <dbReference type="Ensembl" id="ENSPLAP00000016026.1"/>
    </source>
</evidence>
<proteinExistence type="predicted"/>
<keyword evidence="2" id="KW-0964">Secreted</keyword>
<accession>A0A3B3UTM5</accession>
<comment type="subcellular location">
    <subcellularLocation>
        <location evidence="1">Secreted</location>
    </subcellularLocation>
</comment>
<evidence type="ECO:0000256" key="2">
    <source>
        <dbReference type="ARBA" id="ARBA00022525"/>
    </source>
</evidence>
<evidence type="ECO:0000256" key="3">
    <source>
        <dbReference type="ARBA" id="ARBA00022729"/>
    </source>
</evidence>
<reference evidence="6" key="1">
    <citation type="submission" date="2025-08" db="UniProtKB">
        <authorList>
            <consortium name="Ensembl"/>
        </authorList>
    </citation>
    <scope>IDENTIFICATION</scope>
</reference>
<dbReference type="Gene3D" id="2.40.128.20">
    <property type="match status" value="1"/>
</dbReference>
<evidence type="ECO:0000313" key="7">
    <source>
        <dbReference type="Proteomes" id="UP000261500"/>
    </source>
</evidence>
<feature type="signal peptide" evidence="5">
    <location>
        <begin position="1"/>
        <end position="24"/>
    </location>
</feature>
<keyword evidence="3 5" id="KW-0732">Signal</keyword>
<dbReference type="Ensembl" id="ENSPLAT00000024860.1">
    <property type="protein sequence ID" value="ENSPLAP00000016026.1"/>
    <property type="gene ID" value="ENSPLAG00000020108.1"/>
</dbReference>
<dbReference type="InterPro" id="IPR012674">
    <property type="entry name" value="Calycin"/>
</dbReference>